<dbReference type="EMBL" id="CP021425">
    <property type="protein sequence ID" value="ARU57739.1"/>
    <property type="molecule type" value="Genomic_DNA"/>
</dbReference>
<dbReference type="GO" id="GO:0000976">
    <property type="term" value="F:transcription cis-regulatory region binding"/>
    <property type="evidence" value="ECO:0007669"/>
    <property type="project" value="TreeGrafter"/>
</dbReference>
<sequence>MKTTAQEARVTTIPADSYSVSTETLATYYQAVIQYLRRRGDYSQLAVRFCQQVHELEGFEPTNTVPVEVVAENMDRVAQWIDEPCLGLKVAPDAIRLQGRLALFFNESPLAIPEYLQMLKRYIGISSRAMEITIMQAEDALQFALQGNTAAGMNRHLVEGYVSSVCEMVFQAHQIKPTVVEFCHSLPNGISEPSVYFDLLRVRPVFECEKTLIKFPLQRSQKFEYSVTSSEQVVAQIRKMEGLRSRKIGAETYESRCRHLIEILLYYGEPSKNSLADVLSVSPRTLQRRLEDEGQTFRSLLRDIRMRFAQEYVLDRSLSSEAVAFMLGFQDVAHYFKSFKSWFGMSPLQYRKQHGSACR</sequence>
<evidence type="ECO:0000313" key="5">
    <source>
        <dbReference type="EMBL" id="ARU57739.1"/>
    </source>
</evidence>
<dbReference type="KEGG" id="ome:OLMES_3718"/>
<keyword evidence="1" id="KW-0805">Transcription regulation</keyword>
<keyword evidence="3" id="KW-0804">Transcription</keyword>
<keyword evidence="2" id="KW-0238">DNA-binding</keyword>
<dbReference type="Gene3D" id="1.10.10.60">
    <property type="entry name" value="Homeodomain-like"/>
    <property type="match status" value="1"/>
</dbReference>
<organism evidence="5 6">
    <name type="scientific">Oleiphilus messinensis</name>
    <dbReference type="NCBI Taxonomy" id="141451"/>
    <lineage>
        <taxon>Bacteria</taxon>
        <taxon>Pseudomonadati</taxon>
        <taxon>Pseudomonadota</taxon>
        <taxon>Gammaproteobacteria</taxon>
        <taxon>Oceanospirillales</taxon>
        <taxon>Oleiphilaceae</taxon>
        <taxon>Oleiphilus</taxon>
    </lineage>
</organism>
<reference evidence="5 6" key="1">
    <citation type="submission" date="2017-05" db="EMBL/GenBank/DDBJ databases">
        <title>Genomic insights into alkan degradation activity of Oleiphilus messinensis.</title>
        <authorList>
            <person name="Kozyavkin S.A."/>
            <person name="Slesarev A.I."/>
            <person name="Golyshin P.N."/>
            <person name="Korzhenkov A."/>
            <person name="Golyshina O.N."/>
            <person name="Toshchakov S.V."/>
        </authorList>
    </citation>
    <scope>NUCLEOTIDE SEQUENCE [LARGE SCALE GENOMIC DNA]</scope>
    <source>
        <strain evidence="5 6">ME102</strain>
    </source>
</reference>
<gene>
    <name evidence="5" type="ORF">OLMES_3718</name>
</gene>
<feature type="domain" description="HTH araC/xylS-type" evidence="4">
    <location>
        <begin position="255"/>
        <end position="353"/>
    </location>
</feature>
<dbReference type="InterPro" id="IPR009057">
    <property type="entry name" value="Homeodomain-like_sf"/>
</dbReference>
<dbReference type="SMART" id="SM00342">
    <property type="entry name" value="HTH_ARAC"/>
    <property type="match status" value="1"/>
</dbReference>
<dbReference type="PANTHER" id="PTHR47894">
    <property type="entry name" value="HTH-TYPE TRANSCRIPTIONAL REGULATOR GADX"/>
    <property type="match status" value="1"/>
</dbReference>
<evidence type="ECO:0000259" key="4">
    <source>
        <dbReference type="PROSITE" id="PS01124"/>
    </source>
</evidence>
<dbReference type="RefSeq" id="WP_157678374.1">
    <property type="nucleotide sequence ID" value="NZ_CP021425.1"/>
</dbReference>
<name>A0A1Y0IC59_9GAMM</name>
<dbReference type="SUPFAM" id="SSF46689">
    <property type="entry name" value="Homeodomain-like"/>
    <property type="match status" value="1"/>
</dbReference>
<dbReference type="PANTHER" id="PTHR47894:SF1">
    <property type="entry name" value="HTH-TYPE TRANSCRIPTIONAL REGULATOR VQSM"/>
    <property type="match status" value="1"/>
</dbReference>
<dbReference type="GO" id="GO:0003700">
    <property type="term" value="F:DNA-binding transcription factor activity"/>
    <property type="evidence" value="ECO:0007669"/>
    <property type="project" value="InterPro"/>
</dbReference>
<dbReference type="GO" id="GO:0005829">
    <property type="term" value="C:cytosol"/>
    <property type="evidence" value="ECO:0007669"/>
    <property type="project" value="TreeGrafter"/>
</dbReference>
<dbReference type="Pfam" id="PF12833">
    <property type="entry name" value="HTH_18"/>
    <property type="match status" value="1"/>
</dbReference>
<evidence type="ECO:0000313" key="6">
    <source>
        <dbReference type="Proteomes" id="UP000196027"/>
    </source>
</evidence>
<dbReference type="OrthoDB" id="5722175at2"/>
<dbReference type="PROSITE" id="PS01124">
    <property type="entry name" value="HTH_ARAC_FAMILY_2"/>
    <property type="match status" value="1"/>
</dbReference>
<proteinExistence type="predicted"/>
<dbReference type="Proteomes" id="UP000196027">
    <property type="component" value="Chromosome"/>
</dbReference>
<keyword evidence="6" id="KW-1185">Reference proteome</keyword>
<evidence type="ECO:0000256" key="3">
    <source>
        <dbReference type="ARBA" id="ARBA00023163"/>
    </source>
</evidence>
<dbReference type="AlphaFoldDB" id="A0A1Y0IC59"/>
<evidence type="ECO:0000256" key="2">
    <source>
        <dbReference type="ARBA" id="ARBA00023125"/>
    </source>
</evidence>
<protein>
    <submittedName>
        <fullName evidence="5">Arabinose-binding AraC family transcriptional regulator</fullName>
    </submittedName>
</protein>
<dbReference type="InterPro" id="IPR018060">
    <property type="entry name" value="HTH_AraC"/>
</dbReference>
<evidence type="ECO:0000256" key="1">
    <source>
        <dbReference type="ARBA" id="ARBA00023015"/>
    </source>
</evidence>
<accession>A0A1Y0IC59</accession>